<evidence type="ECO:0000256" key="1">
    <source>
        <dbReference type="ARBA" id="ARBA00004651"/>
    </source>
</evidence>
<organism evidence="9 10">
    <name type="scientific">Granulimonas faecalis</name>
    <dbReference type="NCBI Taxonomy" id="2894155"/>
    <lineage>
        <taxon>Bacteria</taxon>
        <taxon>Bacillati</taxon>
        <taxon>Actinomycetota</taxon>
        <taxon>Coriobacteriia</taxon>
        <taxon>Coriobacteriales</taxon>
        <taxon>Kribbibacteriaceae</taxon>
        <taxon>Granulimonas</taxon>
    </lineage>
</organism>
<dbReference type="Proteomes" id="UP001055025">
    <property type="component" value="Unassembled WGS sequence"/>
</dbReference>
<feature type="transmembrane region" description="Helical" evidence="8">
    <location>
        <begin position="154"/>
        <end position="173"/>
    </location>
</feature>
<keyword evidence="10" id="KW-1185">Reference proteome</keyword>
<dbReference type="EMBL" id="BQKC01000001">
    <property type="protein sequence ID" value="GJM55293.1"/>
    <property type="molecule type" value="Genomic_DNA"/>
</dbReference>
<evidence type="ECO:0000256" key="6">
    <source>
        <dbReference type="ARBA" id="ARBA00022989"/>
    </source>
</evidence>
<feature type="transmembrane region" description="Helical" evidence="8">
    <location>
        <begin position="69"/>
        <end position="86"/>
    </location>
</feature>
<feature type="transmembrane region" description="Helical" evidence="8">
    <location>
        <begin position="126"/>
        <end position="148"/>
    </location>
</feature>
<sequence>MARQREVIGVSDHVPVAQAIPLGIQHMMSMFGSTVLVPILTGLHPSVAIMCSGIGTVCYLLMTKNKIPSYLGSSFAFISPIVAVGATQGLDAALSGIFCAGLVFLAVAGIIKLAGTAWIDRILPPVLIASIIVVIGIGLSATAVNMALNSSGDGFNAVGTLVAGVTLFAAVGFSSMKGLIGTIPVLLAIVVGYVVAAFFGLVDFAPVMDAAWVGLPSFQNHPVIDPVAIALIAPVALVVVIEHIGHLLVVSEVVGEDFVPMLPRSLAGDGIATCIAGLIGSPPATTYAENIGVMSVTRVYATQIFWYAAGFAFIVGGFCPKLEALIMSIPTPVMGGVSLLLFGLIASNGLRMLVTNNIDFGENRNLMIAAVTIVLGVGMECGGYSIPVGDYTIPGMAASAIVGILLNLILPKVSTQDSAEPEYIEET</sequence>
<keyword evidence="7 8" id="KW-0472">Membrane</keyword>
<comment type="caution">
    <text evidence="9">The sequence shown here is derived from an EMBL/GenBank/DDBJ whole genome shotgun (WGS) entry which is preliminary data.</text>
</comment>
<dbReference type="PANTHER" id="PTHR42810:SF4">
    <property type="entry name" value="URIC ACID TRANSPORTER UACT"/>
    <property type="match status" value="1"/>
</dbReference>
<name>A0AAV5B3T2_9ACTN</name>
<keyword evidence="4" id="KW-1003">Cell membrane</keyword>
<feature type="transmembrane region" description="Helical" evidence="8">
    <location>
        <begin position="392"/>
        <end position="410"/>
    </location>
</feature>
<dbReference type="PANTHER" id="PTHR42810">
    <property type="entry name" value="PURINE PERMEASE C1399.01C-RELATED"/>
    <property type="match status" value="1"/>
</dbReference>
<evidence type="ECO:0000256" key="8">
    <source>
        <dbReference type="SAM" id="Phobius"/>
    </source>
</evidence>
<dbReference type="InterPro" id="IPR006042">
    <property type="entry name" value="Xan_ur_permease"/>
</dbReference>
<evidence type="ECO:0000313" key="9">
    <source>
        <dbReference type="EMBL" id="GJM55293.1"/>
    </source>
</evidence>
<dbReference type="AlphaFoldDB" id="A0AAV5B3T2"/>
<evidence type="ECO:0000256" key="4">
    <source>
        <dbReference type="ARBA" id="ARBA00022475"/>
    </source>
</evidence>
<feature type="transmembrane region" description="Helical" evidence="8">
    <location>
        <begin position="227"/>
        <end position="254"/>
    </location>
</feature>
<gene>
    <name evidence="9" type="primary">pyrP</name>
    <name evidence="9" type="ORF">ATOP_09480</name>
</gene>
<keyword evidence="3" id="KW-0813">Transport</keyword>
<feature type="transmembrane region" description="Helical" evidence="8">
    <location>
        <begin position="35"/>
        <end position="62"/>
    </location>
</feature>
<feature type="transmembrane region" description="Helical" evidence="8">
    <location>
        <begin position="366"/>
        <end position="386"/>
    </location>
</feature>
<evidence type="ECO:0000313" key="10">
    <source>
        <dbReference type="Proteomes" id="UP001055025"/>
    </source>
</evidence>
<feature type="transmembrane region" description="Helical" evidence="8">
    <location>
        <begin position="185"/>
        <end position="207"/>
    </location>
</feature>
<proteinExistence type="inferred from homology"/>
<accession>A0AAV5B3T2</accession>
<feature type="transmembrane region" description="Helical" evidence="8">
    <location>
        <begin position="92"/>
        <end position="114"/>
    </location>
</feature>
<dbReference type="PROSITE" id="PS01116">
    <property type="entry name" value="XANTH_URACIL_PERMASE"/>
    <property type="match status" value="1"/>
</dbReference>
<feature type="transmembrane region" description="Helical" evidence="8">
    <location>
        <begin position="333"/>
        <end position="354"/>
    </location>
</feature>
<comment type="subcellular location">
    <subcellularLocation>
        <location evidence="1">Cell membrane</location>
        <topology evidence="1">Multi-pass membrane protein</topology>
    </subcellularLocation>
</comment>
<dbReference type="Pfam" id="PF00860">
    <property type="entry name" value="Xan_ur_permease"/>
    <property type="match status" value="1"/>
</dbReference>
<dbReference type="RefSeq" id="WP_204407419.1">
    <property type="nucleotide sequence ID" value="NZ_BQKC01000001.1"/>
</dbReference>
<evidence type="ECO:0000256" key="5">
    <source>
        <dbReference type="ARBA" id="ARBA00022692"/>
    </source>
</evidence>
<protein>
    <submittedName>
        <fullName evidence="9">Uracil permease</fullName>
    </submittedName>
</protein>
<dbReference type="GO" id="GO:0042907">
    <property type="term" value="F:xanthine transmembrane transporter activity"/>
    <property type="evidence" value="ECO:0007669"/>
    <property type="project" value="TreeGrafter"/>
</dbReference>
<comment type="similarity">
    <text evidence="2">Belongs to the nucleobase:cation symporter-2 (NCS2) (TC 2.A.40) family.</text>
</comment>
<evidence type="ECO:0000256" key="3">
    <source>
        <dbReference type="ARBA" id="ARBA00022448"/>
    </source>
</evidence>
<feature type="transmembrane region" description="Helical" evidence="8">
    <location>
        <begin position="304"/>
        <end position="327"/>
    </location>
</feature>
<dbReference type="GO" id="GO:0005886">
    <property type="term" value="C:plasma membrane"/>
    <property type="evidence" value="ECO:0007669"/>
    <property type="project" value="UniProtKB-SubCell"/>
</dbReference>
<keyword evidence="6 8" id="KW-1133">Transmembrane helix</keyword>
<dbReference type="NCBIfam" id="TIGR00801">
    <property type="entry name" value="ncs2"/>
    <property type="match status" value="1"/>
</dbReference>
<reference evidence="9" key="1">
    <citation type="journal article" date="2022" name="Int. J. Syst. Evol. Microbiol.">
        <title>Granulimonas faecalis gen. nov., sp. nov., and Leptogranulimonas caecicola gen. nov., sp. nov., novel lactate-producing Atopobiaceae bacteria isolated from mouse intestines, and an emended description of the family Atopobiaceae.</title>
        <authorList>
            <person name="Morinaga K."/>
            <person name="Kusada H."/>
            <person name="Sakamoto S."/>
            <person name="Murakami T."/>
            <person name="Toyoda A."/>
            <person name="Mori H."/>
            <person name="Meng X.Y."/>
            <person name="Takashino M."/>
            <person name="Murotomi K."/>
            <person name="Tamaki H."/>
        </authorList>
    </citation>
    <scope>NUCLEOTIDE SEQUENCE</scope>
    <source>
        <strain evidence="9">OPF53</strain>
    </source>
</reference>
<evidence type="ECO:0000256" key="2">
    <source>
        <dbReference type="ARBA" id="ARBA00008821"/>
    </source>
</evidence>
<dbReference type="InterPro" id="IPR006043">
    <property type="entry name" value="NCS2"/>
</dbReference>
<keyword evidence="5 8" id="KW-0812">Transmembrane</keyword>
<evidence type="ECO:0000256" key="7">
    <source>
        <dbReference type="ARBA" id="ARBA00023136"/>
    </source>
</evidence>